<reference evidence="8 9" key="1">
    <citation type="journal article" date="2021" name="Commun. Biol.">
        <title>The genome of Shorea leprosula (Dipterocarpaceae) highlights the ecological relevance of drought in aseasonal tropical rainforests.</title>
        <authorList>
            <person name="Ng K.K.S."/>
            <person name="Kobayashi M.J."/>
            <person name="Fawcett J.A."/>
            <person name="Hatakeyama M."/>
            <person name="Paape T."/>
            <person name="Ng C.H."/>
            <person name="Ang C.C."/>
            <person name="Tnah L.H."/>
            <person name="Lee C.T."/>
            <person name="Nishiyama T."/>
            <person name="Sese J."/>
            <person name="O'Brien M.J."/>
            <person name="Copetti D."/>
            <person name="Mohd Noor M.I."/>
            <person name="Ong R.C."/>
            <person name="Putra M."/>
            <person name="Sireger I.Z."/>
            <person name="Indrioko S."/>
            <person name="Kosugi Y."/>
            <person name="Izuno A."/>
            <person name="Isagi Y."/>
            <person name="Lee S.L."/>
            <person name="Shimizu K.K."/>
        </authorList>
    </citation>
    <scope>NUCLEOTIDE SEQUENCE [LARGE SCALE GENOMIC DNA]</scope>
    <source>
        <strain evidence="8">214</strain>
    </source>
</reference>
<gene>
    <name evidence="8" type="ORF">SLEP1_g13126</name>
</gene>
<keyword evidence="2" id="KW-0812">Transmembrane</keyword>
<dbReference type="Pfam" id="PF13947">
    <property type="entry name" value="GUB_WAK_bind"/>
    <property type="match status" value="1"/>
</dbReference>
<feature type="chain" id="PRO_5043528864" description="Wall-associated receptor kinase galacturonan-binding domain-containing protein" evidence="6">
    <location>
        <begin position="25"/>
        <end position="257"/>
    </location>
</feature>
<evidence type="ECO:0000313" key="9">
    <source>
        <dbReference type="Proteomes" id="UP001054252"/>
    </source>
</evidence>
<comment type="caution">
    <text evidence="8">The sequence shown here is derived from an EMBL/GenBank/DDBJ whole genome shotgun (WGS) entry which is preliminary data.</text>
</comment>
<dbReference type="GO" id="GO:0030247">
    <property type="term" value="F:polysaccharide binding"/>
    <property type="evidence" value="ECO:0007669"/>
    <property type="project" value="InterPro"/>
</dbReference>
<keyword evidence="4" id="KW-1133">Transmembrane helix</keyword>
<evidence type="ECO:0000256" key="5">
    <source>
        <dbReference type="ARBA" id="ARBA00023136"/>
    </source>
</evidence>
<keyword evidence="3 6" id="KW-0732">Signal</keyword>
<evidence type="ECO:0000256" key="2">
    <source>
        <dbReference type="ARBA" id="ARBA00022692"/>
    </source>
</evidence>
<feature type="domain" description="Wall-associated receptor kinase galacturonan-binding" evidence="7">
    <location>
        <begin position="32"/>
        <end position="96"/>
    </location>
</feature>
<keyword evidence="9" id="KW-1185">Reference proteome</keyword>
<proteinExistence type="predicted"/>
<dbReference type="InterPro" id="IPR025287">
    <property type="entry name" value="WAK_GUB"/>
</dbReference>
<keyword evidence="5" id="KW-0472">Membrane</keyword>
<evidence type="ECO:0000259" key="7">
    <source>
        <dbReference type="Pfam" id="PF13947"/>
    </source>
</evidence>
<comment type="subcellular location">
    <subcellularLocation>
        <location evidence="1">Membrane</location>
        <topology evidence="1">Single-pass membrane protein</topology>
    </subcellularLocation>
</comment>
<evidence type="ECO:0000256" key="3">
    <source>
        <dbReference type="ARBA" id="ARBA00022729"/>
    </source>
</evidence>
<evidence type="ECO:0000256" key="4">
    <source>
        <dbReference type="ARBA" id="ARBA00022989"/>
    </source>
</evidence>
<organism evidence="8 9">
    <name type="scientific">Rubroshorea leprosula</name>
    <dbReference type="NCBI Taxonomy" id="152421"/>
    <lineage>
        <taxon>Eukaryota</taxon>
        <taxon>Viridiplantae</taxon>
        <taxon>Streptophyta</taxon>
        <taxon>Embryophyta</taxon>
        <taxon>Tracheophyta</taxon>
        <taxon>Spermatophyta</taxon>
        <taxon>Magnoliopsida</taxon>
        <taxon>eudicotyledons</taxon>
        <taxon>Gunneridae</taxon>
        <taxon>Pentapetalae</taxon>
        <taxon>rosids</taxon>
        <taxon>malvids</taxon>
        <taxon>Malvales</taxon>
        <taxon>Dipterocarpaceae</taxon>
        <taxon>Rubroshorea</taxon>
    </lineage>
</organism>
<dbReference type="EMBL" id="BPVZ01000015">
    <property type="protein sequence ID" value="GKV00440.1"/>
    <property type="molecule type" value="Genomic_DNA"/>
</dbReference>
<dbReference type="PANTHER" id="PTHR33138:SF30">
    <property type="entry name" value="LEAF RUST 10 DISEASE-RESISTANCE LOCUS RECEPTOR-LIKE PROTEIN KINASE-LIKE 2.7"/>
    <property type="match status" value="1"/>
</dbReference>
<dbReference type="PANTHER" id="PTHR33138">
    <property type="entry name" value="OS01G0690200 PROTEIN"/>
    <property type="match status" value="1"/>
</dbReference>
<sequence length="257" mass="29260">MARPAGLIFQLLLLALFHVPCSSAKDNQHQHCPPSSCGHIPNISSPFWLNTNQHNCKGLQGYNLSCENNHTVLYSGSAKFYVQAINYFNQTIRLVDSGIQKGSCSSIPHFSFDTVTFPWNLYSSFYDYDYDSISVSDILFISCENPVNATDLYVDASGCVNASSFSTSYQPESNGSKRCYYVKIGWTTPLELKSSCRIELMSLFPFSREKNYRNFSYLDVHRQLEYGFELSWKKAPDYIVSLVWPRTNGELLLSKYL</sequence>
<evidence type="ECO:0000256" key="1">
    <source>
        <dbReference type="ARBA" id="ARBA00004167"/>
    </source>
</evidence>
<feature type="signal peptide" evidence="6">
    <location>
        <begin position="1"/>
        <end position="24"/>
    </location>
</feature>
<evidence type="ECO:0000256" key="6">
    <source>
        <dbReference type="SAM" id="SignalP"/>
    </source>
</evidence>
<accession>A0AAV5IPI0</accession>
<dbReference type="AlphaFoldDB" id="A0AAV5IPI0"/>
<protein>
    <recommendedName>
        <fullName evidence="7">Wall-associated receptor kinase galacturonan-binding domain-containing protein</fullName>
    </recommendedName>
</protein>
<evidence type="ECO:0000313" key="8">
    <source>
        <dbReference type="EMBL" id="GKV00440.1"/>
    </source>
</evidence>
<dbReference type="GO" id="GO:0016020">
    <property type="term" value="C:membrane"/>
    <property type="evidence" value="ECO:0007669"/>
    <property type="project" value="UniProtKB-SubCell"/>
</dbReference>
<dbReference type="Proteomes" id="UP001054252">
    <property type="component" value="Unassembled WGS sequence"/>
</dbReference>
<name>A0AAV5IPI0_9ROSI</name>